<comment type="caution">
    <text evidence="5">The sequence shown here is derived from an EMBL/GenBank/DDBJ whole genome shotgun (WGS) entry which is preliminary data.</text>
</comment>
<evidence type="ECO:0000256" key="1">
    <source>
        <dbReference type="ARBA" id="ARBA00023015"/>
    </source>
</evidence>
<dbReference type="SMART" id="SM00342">
    <property type="entry name" value="HTH_ARAC"/>
    <property type="match status" value="1"/>
</dbReference>
<organism evidence="5 6">
    <name type="scientific">Saccharopolyspora endophytica</name>
    <dbReference type="NCBI Taxonomy" id="543886"/>
    <lineage>
        <taxon>Bacteria</taxon>
        <taxon>Bacillati</taxon>
        <taxon>Actinomycetota</taxon>
        <taxon>Actinomycetes</taxon>
        <taxon>Pseudonocardiales</taxon>
        <taxon>Pseudonocardiaceae</taxon>
        <taxon>Saccharopolyspora</taxon>
    </lineage>
</organism>
<sequence>MDIVGEAIASMRAGAPTAARCSLRAPWGMRFSRIGGAGFHVLLQGSALLLPPNEREPIRLNVGDVVFVSHGRSHALVDDPASPQFAMPETGDDDLLIPQGDGEMTSMLCGSYYLDDLRPHPLIAALPEVIHLPAQIGGEPRVQSIVALLGSEMDERAPGSSAAVPALLDLLLLYIVRTWYRRQAEQGRGGWAAALRDPAISTALGLIQNSPAAPWTVAGLAAEAGLSRATFAQRFTDLVGSPPLTYLTWWRMTQAGRMLARDDQPLSAIARQVGYQSEFAFSKAFKREFAVSPTAYRRRQGDGARVVTA</sequence>
<dbReference type="InterPro" id="IPR050204">
    <property type="entry name" value="AraC_XylS_family_regulators"/>
</dbReference>
<proteinExistence type="predicted"/>
<reference evidence="5 6" key="1">
    <citation type="submission" date="2021-04" db="EMBL/GenBank/DDBJ databases">
        <title>Whole-genome sequencing of Saccharopolyspora endophytica KCTC 19397.</title>
        <authorList>
            <person name="Ay H."/>
            <person name="Saygin H."/>
            <person name="Sahin N."/>
        </authorList>
    </citation>
    <scope>NUCLEOTIDE SEQUENCE [LARGE SCALE GENOMIC DNA]</scope>
    <source>
        <strain evidence="5 6">KCTC 19397</strain>
    </source>
</reference>
<dbReference type="Gene3D" id="1.10.10.60">
    <property type="entry name" value="Homeodomain-like"/>
    <property type="match status" value="2"/>
</dbReference>
<evidence type="ECO:0000259" key="4">
    <source>
        <dbReference type="PROSITE" id="PS01124"/>
    </source>
</evidence>
<dbReference type="Proteomes" id="UP000674084">
    <property type="component" value="Unassembled WGS sequence"/>
</dbReference>
<evidence type="ECO:0000256" key="3">
    <source>
        <dbReference type="ARBA" id="ARBA00023163"/>
    </source>
</evidence>
<protein>
    <submittedName>
        <fullName evidence="5">AraC family transcriptional regulator</fullName>
    </submittedName>
</protein>
<dbReference type="PANTHER" id="PTHR46796">
    <property type="entry name" value="HTH-TYPE TRANSCRIPTIONAL ACTIVATOR RHAS-RELATED"/>
    <property type="match status" value="1"/>
</dbReference>
<dbReference type="Pfam" id="PF12852">
    <property type="entry name" value="Cupin_6"/>
    <property type="match status" value="1"/>
</dbReference>
<evidence type="ECO:0000313" key="5">
    <source>
        <dbReference type="EMBL" id="MBQ0927746.1"/>
    </source>
</evidence>
<name>A0ABS5DN75_9PSEU</name>
<evidence type="ECO:0000256" key="2">
    <source>
        <dbReference type="ARBA" id="ARBA00023125"/>
    </source>
</evidence>
<dbReference type="SUPFAM" id="SSF46689">
    <property type="entry name" value="Homeodomain-like"/>
    <property type="match status" value="2"/>
</dbReference>
<gene>
    <name evidence="5" type="ORF">KBO27_27740</name>
</gene>
<feature type="domain" description="HTH araC/xylS-type" evidence="4">
    <location>
        <begin position="201"/>
        <end position="299"/>
    </location>
</feature>
<keyword evidence="3" id="KW-0804">Transcription</keyword>
<dbReference type="InterPro" id="IPR032783">
    <property type="entry name" value="AraC_lig"/>
</dbReference>
<dbReference type="InterPro" id="IPR018060">
    <property type="entry name" value="HTH_AraC"/>
</dbReference>
<dbReference type="PANTHER" id="PTHR46796:SF13">
    <property type="entry name" value="HTH-TYPE TRANSCRIPTIONAL ACTIVATOR RHAS"/>
    <property type="match status" value="1"/>
</dbReference>
<keyword evidence="6" id="KW-1185">Reference proteome</keyword>
<dbReference type="PROSITE" id="PS01124">
    <property type="entry name" value="HTH_ARAC_FAMILY_2"/>
    <property type="match status" value="1"/>
</dbReference>
<keyword evidence="1" id="KW-0805">Transcription regulation</keyword>
<dbReference type="Pfam" id="PF12833">
    <property type="entry name" value="HTH_18"/>
    <property type="match status" value="1"/>
</dbReference>
<accession>A0ABS5DN75</accession>
<dbReference type="InterPro" id="IPR020449">
    <property type="entry name" value="Tscrpt_reg_AraC-type_HTH"/>
</dbReference>
<dbReference type="RefSeq" id="WP_210972812.1">
    <property type="nucleotide sequence ID" value="NZ_JAGPXE010000015.1"/>
</dbReference>
<dbReference type="PRINTS" id="PR00032">
    <property type="entry name" value="HTHARAC"/>
</dbReference>
<keyword evidence="2" id="KW-0238">DNA-binding</keyword>
<dbReference type="EMBL" id="JAGPXE010000015">
    <property type="protein sequence ID" value="MBQ0927746.1"/>
    <property type="molecule type" value="Genomic_DNA"/>
</dbReference>
<dbReference type="InterPro" id="IPR009057">
    <property type="entry name" value="Homeodomain-like_sf"/>
</dbReference>
<evidence type="ECO:0000313" key="6">
    <source>
        <dbReference type="Proteomes" id="UP000674084"/>
    </source>
</evidence>